<dbReference type="PANTHER" id="PTHR22683:SF1">
    <property type="entry name" value="TYPE VII SECRETION SYSTEM PROTEIN ESSC"/>
    <property type="match status" value="1"/>
</dbReference>
<proteinExistence type="predicted"/>
<protein>
    <submittedName>
        <fullName evidence="13">Type VII secretion protein EccCa</fullName>
    </submittedName>
</protein>
<feature type="binding site" evidence="9">
    <location>
        <begin position="1124"/>
        <end position="1131"/>
    </location>
    <ligand>
        <name>ATP</name>
        <dbReference type="ChEBI" id="CHEBI:30616"/>
    </ligand>
</feature>
<feature type="region of interest" description="Disordered" evidence="10">
    <location>
        <begin position="1"/>
        <end position="27"/>
    </location>
</feature>
<dbReference type="InterPro" id="IPR050206">
    <property type="entry name" value="FtsK/SpoIIIE/SftA"/>
</dbReference>
<name>A0ABW8ATZ0_9ACTN</name>
<keyword evidence="14" id="KW-1185">Reference proteome</keyword>
<dbReference type="InterPro" id="IPR027417">
    <property type="entry name" value="P-loop_NTPase"/>
</dbReference>
<feature type="transmembrane region" description="Helical" evidence="11">
    <location>
        <begin position="38"/>
        <end position="59"/>
    </location>
</feature>
<evidence type="ECO:0000256" key="7">
    <source>
        <dbReference type="ARBA" id="ARBA00022989"/>
    </source>
</evidence>
<dbReference type="Pfam" id="PF01580">
    <property type="entry name" value="FtsK_SpoIIIE"/>
    <property type="match status" value="3"/>
</dbReference>
<dbReference type="Gene3D" id="3.40.50.300">
    <property type="entry name" value="P-loop containing nucleotide triphosphate hydrolases"/>
    <property type="match status" value="4"/>
</dbReference>
<feature type="binding site" evidence="9">
    <location>
        <begin position="478"/>
        <end position="485"/>
    </location>
    <ligand>
        <name>ATP</name>
        <dbReference type="ChEBI" id="CHEBI:30616"/>
    </ligand>
</feature>
<evidence type="ECO:0000256" key="11">
    <source>
        <dbReference type="SAM" id="Phobius"/>
    </source>
</evidence>
<evidence type="ECO:0000256" key="6">
    <source>
        <dbReference type="ARBA" id="ARBA00022840"/>
    </source>
</evidence>
<dbReference type="PANTHER" id="PTHR22683">
    <property type="entry name" value="SPORULATION PROTEIN RELATED"/>
    <property type="match status" value="1"/>
</dbReference>
<dbReference type="EMBL" id="JBITLV010000010">
    <property type="protein sequence ID" value="MFI7589858.1"/>
    <property type="molecule type" value="Genomic_DNA"/>
</dbReference>
<evidence type="ECO:0000259" key="12">
    <source>
        <dbReference type="PROSITE" id="PS50901"/>
    </source>
</evidence>
<dbReference type="NCBIfam" id="TIGR03924">
    <property type="entry name" value="T7SS_EccC_a"/>
    <property type="match status" value="1"/>
</dbReference>
<keyword evidence="8 11" id="KW-0472">Membrane</keyword>
<evidence type="ECO:0000313" key="13">
    <source>
        <dbReference type="EMBL" id="MFI7589858.1"/>
    </source>
</evidence>
<keyword evidence="6 9" id="KW-0067">ATP-binding</keyword>
<sequence>MGITIFRRPPRIQPPELPQGTVALEPPPELTETVSGGLGAAMTYLPMLAGGGAMAFLVVGQGSSPITIVAGVLYAASMAGMMVGQIGRGAGEKKRKLNAERRDYARYLTQVRKQVRRAAGQQRDALTWRHPAPDALWSLAMTPRLWERRAADGDFGEVRIGTGVQRLTVRLVPPETKPVEDLEPLSAGALRRFIRTHSTVNGLPVSVSLRGFGRLVLQGDPAAARGLTRAMVAQAVVAHAPDELRVVVCANPDRLGEWDWVKWLPHALHPVRTDAAGPVRLFSHRMSELEELVPELQERGRFTGEGGAVPQIVVVIDGDVDLGTSNLATSEVEGVTVVELARTQAQRAARSQALVLELDPSTMTRITHDRLGAEVRQVLGTPDRLERGAAEGLARLLAPLRTNAGAESEDVLSMDRGLLQLMGLGDARRLDVATTWQPRPPRDRLRAPIGVGEAGELIELDIKEAAQNGMGPHGLVVGATGSGKSELLRTLVLGLAVKNSSEALNFVLVDFKGGATFARLEDLPHTAAVITNLADDLAMVDRMRDAIDGELNRRQELLRDAGNYANLKDYEEARNKGAALPPVPTLFIVVDEFSELLSAQPDFIDLFIAIGRIGRSLGVHLLLASQRLEEGRLRGLETYLSYRIGLRTFSALESRVVLGEPVAYELPSAPGHGYLKVDTSTMQRFKAAYVSGPYLGTRVADTAAIELATRRVVPFTAGYVAPDETSVRPVVAEPAPDENPESVLEVVVSQLAGRGVPAHQVWLPPLDESVSLGQLLPGLRPDPAYGLHPVGWPGRGRLQVPVGLVDMPYYQRRDPLWFDLSGAGGHIVVVGGPQSGKSTVVRDLIAGLALTHTPLETQFYCIDLGGGTLNSLEGLPHVGSVAGRLAGASVRRILAEMRSLLADREQMFDALRIDSMATYRRMKARGEIPDDPYGDVFLVVDGWGSIRSDFEELEQQITELAARGLSYGLHILITAQRWMELRPALRDLIGTRIELRLGDPTESDVDRRAAANVPKSVPGRGITAAKLHFLSVLPRIDGGTEPETLVAGVADLVEKVRAAWHGPEAPRVRLLPADLPYSALPQLTGGPRAAARASGEGLPIGIDEDDLAPVYLNVAQDPHLVIFGDTRSGKSNLLRVITQQIIERYSPESAKIIVLDYRHELIDLAQAPHMLAYGFASPQAPDIVNNTVAGLQKRLPPANLTPQQLRDRSWWSGPELFVIVDDYDMVATGSSNPLLPFLDLAPLGRDIGLHLILARAMGGAGRSMFEPLVQKLRETGSPAVILSGAKDEGNLFHGVRPEPLPPGRARLATRQGVKLIQTAKLPPTAANTPTGPIPISDVR</sequence>
<evidence type="ECO:0000256" key="4">
    <source>
        <dbReference type="ARBA" id="ARBA00022737"/>
    </source>
</evidence>
<dbReference type="InterPro" id="IPR002543">
    <property type="entry name" value="FtsK_dom"/>
</dbReference>
<comment type="caution">
    <text evidence="13">The sequence shown here is derived from an EMBL/GenBank/DDBJ whole genome shotgun (WGS) entry which is preliminary data.</text>
</comment>
<dbReference type="InterPro" id="IPR023837">
    <property type="entry name" value="EccCb-like_Actinobacteria"/>
</dbReference>
<dbReference type="Proteomes" id="UP001612915">
    <property type="component" value="Unassembled WGS sequence"/>
</dbReference>
<organism evidence="13 14">
    <name type="scientific">Spongisporangium articulatum</name>
    <dbReference type="NCBI Taxonomy" id="3362603"/>
    <lineage>
        <taxon>Bacteria</taxon>
        <taxon>Bacillati</taxon>
        <taxon>Actinomycetota</taxon>
        <taxon>Actinomycetes</taxon>
        <taxon>Kineosporiales</taxon>
        <taxon>Kineosporiaceae</taxon>
        <taxon>Spongisporangium</taxon>
    </lineage>
</organism>
<keyword evidence="5 9" id="KW-0547">Nucleotide-binding</keyword>
<dbReference type="SUPFAM" id="SSF52540">
    <property type="entry name" value="P-loop containing nucleoside triphosphate hydrolases"/>
    <property type="match status" value="3"/>
</dbReference>
<keyword evidence="7 11" id="KW-1133">Transmembrane helix</keyword>
<evidence type="ECO:0000256" key="10">
    <source>
        <dbReference type="SAM" id="MobiDB-lite"/>
    </source>
</evidence>
<dbReference type="SMART" id="SM00382">
    <property type="entry name" value="AAA"/>
    <property type="match status" value="3"/>
</dbReference>
<dbReference type="InterPro" id="IPR023836">
    <property type="entry name" value="EccCa-like_Actinobacteria"/>
</dbReference>
<evidence type="ECO:0000313" key="14">
    <source>
        <dbReference type="Proteomes" id="UP001612915"/>
    </source>
</evidence>
<feature type="domain" description="FtsK" evidence="12">
    <location>
        <begin position="455"/>
        <end position="655"/>
    </location>
</feature>
<dbReference type="PROSITE" id="PS50901">
    <property type="entry name" value="FTSK"/>
    <property type="match status" value="3"/>
</dbReference>
<gene>
    <name evidence="13" type="primary">eccCa</name>
    <name evidence="13" type="ORF">ACIB24_22535</name>
</gene>
<reference evidence="13 14" key="1">
    <citation type="submission" date="2024-10" db="EMBL/GenBank/DDBJ databases">
        <title>The Natural Products Discovery Center: Release of the First 8490 Sequenced Strains for Exploring Actinobacteria Biosynthetic Diversity.</title>
        <authorList>
            <person name="Kalkreuter E."/>
            <person name="Kautsar S.A."/>
            <person name="Yang D."/>
            <person name="Bader C.D."/>
            <person name="Teijaro C.N."/>
            <person name="Fluegel L."/>
            <person name="Davis C.M."/>
            <person name="Simpson J.R."/>
            <person name="Lauterbach L."/>
            <person name="Steele A.D."/>
            <person name="Gui C."/>
            <person name="Meng S."/>
            <person name="Li G."/>
            <person name="Viehrig K."/>
            <person name="Ye F."/>
            <person name="Su P."/>
            <person name="Kiefer A.F."/>
            <person name="Nichols A."/>
            <person name="Cepeda A.J."/>
            <person name="Yan W."/>
            <person name="Fan B."/>
            <person name="Jiang Y."/>
            <person name="Adhikari A."/>
            <person name="Zheng C.-J."/>
            <person name="Schuster L."/>
            <person name="Cowan T.M."/>
            <person name="Smanski M.J."/>
            <person name="Chevrette M.G."/>
            <person name="De Carvalho L.P.S."/>
            <person name="Shen B."/>
        </authorList>
    </citation>
    <scope>NUCLEOTIDE SEQUENCE [LARGE SCALE GENOMIC DNA]</scope>
    <source>
        <strain evidence="13 14">NPDC049639</strain>
    </source>
</reference>
<dbReference type="RefSeq" id="WP_398284459.1">
    <property type="nucleotide sequence ID" value="NZ_JBITLV010000010.1"/>
</dbReference>
<feature type="transmembrane region" description="Helical" evidence="11">
    <location>
        <begin position="66"/>
        <end position="87"/>
    </location>
</feature>
<keyword evidence="2" id="KW-1003">Cell membrane</keyword>
<keyword evidence="3 11" id="KW-0812">Transmembrane</keyword>
<feature type="binding site" evidence="9">
    <location>
        <begin position="831"/>
        <end position="838"/>
    </location>
    <ligand>
        <name>ATP</name>
        <dbReference type="ChEBI" id="CHEBI:30616"/>
    </ligand>
</feature>
<evidence type="ECO:0000256" key="1">
    <source>
        <dbReference type="ARBA" id="ARBA00004651"/>
    </source>
</evidence>
<dbReference type="InterPro" id="IPR003593">
    <property type="entry name" value="AAA+_ATPase"/>
</dbReference>
<evidence type="ECO:0000256" key="9">
    <source>
        <dbReference type="PROSITE-ProRule" id="PRU00289"/>
    </source>
</evidence>
<keyword evidence="4" id="KW-0677">Repeat</keyword>
<feature type="domain" description="FtsK" evidence="12">
    <location>
        <begin position="813"/>
        <end position="1004"/>
    </location>
</feature>
<comment type="subcellular location">
    <subcellularLocation>
        <location evidence="1">Cell membrane</location>
        <topology evidence="1">Multi-pass membrane protein</topology>
    </subcellularLocation>
</comment>
<accession>A0ABW8ATZ0</accession>
<evidence type="ECO:0000256" key="2">
    <source>
        <dbReference type="ARBA" id="ARBA00022475"/>
    </source>
</evidence>
<feature type="domain" description="FtsK" evidence="12">
    <location>
        <begin position="1107"/>
        <end position="1291"/>
    </location>
</feature>
<dbReference type="NCBIfam" id="TIGR03925">
    <property type="entry name" value="T7SS_EccC_b"/>
    <property type="match status" value="1"/>
</dbReference>
<evidence type="ECO:0000256" key="5">
    <source>
        <dbReference type="ARBA" id="ARBA00022741"/>
    </source>
</evidence>
<evidence type="ECO:0000256" key="8">
    <source>
        <dbReference type="ARBA" id="ARBA00023136"/>
    </source>
</evidence>
<evidence type="ECO:0000256" key="3">
    <source>
        <dbReference type="ARBA" id="ARBA00022692"/>
    </source>
</evidence>